<dbReference type="Gene3D" id="2.130.10.10">
    <property type="entry name" value="YVTN repeat-like/Quinoprotein amine dehydrogenase"/>
    <property type="match status" value="1"/>
</dbReference>
<protein>
    <recommendedName>
        <fullName evidence="6">VCBS repeat-containing protein</fullName>
    </recommendedName>
</protein>
<dbReference type="EMBL" id="UINC01010700">
    <property type="protein sequence ID" value="SVA47502.1"/>
    <property type="molecule type" value="Genomic_DNA"/>
</dbReference>
<dbReference type="InterPro" id="IPR028994">
    <property type="entry name" value="Integrin_alpha_N"/>
</dbReference>
<evidence type="ECO:0000256" key="2">
    <source>
        <dbReference type="ARBA" id="ARBA00022692"/>
    </source>
</evidence>
<organism evidence="5">
    <name type="scientific">marine metagenome</name>
    <dbReference type="NCBI Taxonomy" id="408172"/>
    <lineage>
        <taxon>unclassified sequences</taxon>
        <taxon>metagenomes</taxon>
        <taxon>ecological metagenomes</taxon>
    </lineage>
</organism>
<dbReference type="AlphaFoldDB" id="A0A381W4W0"/>
<keyword evidence="2" id="KW-0812">Transmembrane</keyword>
<dbReference type="PANTHER" id="PTHR21419:SF30">
    <property type="entry name" value="IG-LIKE DOMAIN-CONTAINING PROTEIN"/>
    <property type="match status" value="1"/>
</dbReference>
<feature type="non-terminal residue" evidence="5">
    <location>
        <position position="1"/>
    </location>
</feature>
<dbReference type="GO" id="GO:0016020">
    <property type="term" value="C:membrane"/>
    <property type="evidence" value="ECO:0007669"/>
    <property type="project" value="UniProtKB-SubCell"/>
</dbReference>
<evidence type="ECO:0000313" key="5">
    <source>
        <dbReference type="EMBL" id="SVA47502.1"/>
    </source>
</evidence>
<dbReference type="SUPFAM" id="SSF69318">
    <property type="entry name" value="Integrin alpha N-terminal domain"/>
    <property type="match status" value="3"/>
</dbReference>
<proteinExistence type="predicted"/>
<evidence type="ECO:0000256" key="3">
    <source>
        <dbReference type="ARBA" id="ARBA00022989"/>
    </source>
</evidence>
<name>A0A381W4W0_9ZZZZ</name>
<keyword evidence="4" id="KW-0472">Membrane</keyword>
<dbReference type="InterPro" id="IPR045232">
    <property type="entry name" value="FAM234"/>
</dbReference>
<accession>A0A381W4W0</accession>
<keyword evidence="3" id="KW-1133">Transmembrane helix</keyword>
<dbReference type="InterPro" id="IPR015943">
    <property type="entry name" value="WD40/YVTN_repeat-like_dom_sf"/>
</dbReference>
<reference evidence="5" key="1">
    <citation type="submission" date="2018-05" db="EMBL/GenBank/DDBJ databases">
        <authorList>
            <person name="Lanie J.A."/>
            <person name="Ng W.-L."/>
            <person name="Kazmierczak K.M."/>
            <person name="Andrzejewski T.M."/>
            <person name="Davidsen T.M."/>
            <person name="Wayne K.J."/>
            <person name="Tettelin H."/>
            <person name="Glass J.I."/>
            <person name="Rusch D."/>
            <person name="Podicherti R."/>
            <person name="Tsui H.-C.T."/>
            <person name="Winkler M.E."/>
        </authorList>
    </citation>
    <scope>NUCLEOTIDE SEQUENCE</scope>
</reference>
<dbReference type="PANTHER" id="PTHR21419">
    <property type="match status" value="1"/>
</dbReference>
<gene>
    <name evidence="5" type="ORF">METZ01_LOCUS100356</name>
</gene>
<evidence type="ECO:0000256" key="4">
    <source>
        <dbReference type="ARBA" id="ARBA00023136"/>
    </source>
</evidence>
<evidence type="ECO:0000256" key="1">
    <source>
        <dbReference type="ARBA" id="ARBA00004167"/>
    </source>
</evidence>
<comment type="subcellular location">
    <subcellularLocation>
        <location evidence="1">Membrane</location>
        <topology evidence="1">Single-pass membrane protein</topology>
    </subcellularLocation>
</comment>
<evidence type="ECO:0008006" key="6">
    <source>
        <dbReference type="Google" id="ProtNLM"/>
    </source>
</evidence>
<sequence>VATEEATPVEPTLFNLGEIPSAVIECYGNEAPIEDAQSSTGGAWLQFRGDRALSGRSGLVGAATCPEVLWSHDLGARLSLLEVAFDPSVSKALPLPNAGELGNRGNLFHRYEVKGRRIDLDGDGWNVESTTSLGTHRVGDLLPDLPGYEMVSCDTGQFQVGAGGDDPLPCYLLNRSNGAWETVWVSVPFDGFTNNRSTTGEPLVGDFDRDGEPEVAVLPWYDVQVLDLATGALEATGNYKTDVYDPDDPTTGRAYGFFGAYDLGGDDRSEFVIMGDFQMFVSVLGWRDGGLVELWDHQIEAGTKLNKAVHETGASPVADIDGDGNPDIVTSIFNEHGDSRWHVVGFDGLTGTVIVDLVDRHLAALGDLDGDGTAELFVTVTEGPAVPEYGPVEILDVTQNPPQSVWSSSSSGFERLDVPDFPLHVNSRATWGRKSIFLYQDPGSDELMFATRSQQRGTRNVTIHFYQAIGGVSEIGSVTGPLLQLRGIDDRTETLRLLVGAVSSQSGSTVTTDGLEATLAHSGRAQDGDGHLAAMGSLLTGTVVGHLDGGGPTVVAHGFGETVQALEVDTESGLVSVAWTASGRGMVSGADTIVSNNRGFAAVALADVYGTGEHVVVVADEGSDGSAVLRALNGSGEVIWQTGFDVLGAPPIWNIGGITNWTAGHFRDPDREDVLVDVRKTMSGSDQLHLLDGRNGDVLWTRQSGGMYSGCGTTHERGAGGSHMAIFDWDGDGLDEILNTYSSLYTVHDGSDGSMLLNRWMTDWCPDPLQLFDQGFLNHPLPVAADFLGNGSDQILLAGIDSTIAIAETGGDPIWHTEMFSGSPKRTMQGVGDIDGDGDLDLISVGHCNGADNEIQAFEASTGDLRWTLDLGAVCSSWTVPTHVVTVDLDGDGRDEALFTYGNVLYAVGEDDDGGGHLAWQVTFAPDSWQALLGDLAIADVDGTGRPQVLVNTQSGYLYGIG</sequence>